<proteinExistence type="predicted"/>
<dbReference type="InterPro" id="IPR050447">
    <property type="entry name" value="Erg6_SMT_methyltransf"/>
</dbReference>
<keyword evidence="1" id="KW-0808">Transferase</keyword>
<dbReference type="AlphaFoldDB" id="A0A9D9IAW0"/>
<evidence type="ECO:0000259" key="2">
    <source>
        <dbReference type="Pfam" id="PF08241"/>
    </source>
</evidence>
<dbReference type="SUPFAM" id="SSF53335">
    <property type="entry name" value="S-adenosyl-L-methionine-dependent methyltransferases"/>
    <property type="match status" value="1"/>
</dbReference>
<sequence length="248" mass="28403">MDYTDINSRTIDKWVDEGWEWARPISHEEYIKALEGDGKIFLTPTKPVPTTWLGDMKERKVLALASGGGQQGPVLHAMKAEVTVFDNSERMLDMDRIVSKREEYEAQLVKGDMTKPLPFPDEAFDMIINPVSNCYIEHPEDVWKECFRILKCGGRLLAGLDNGINYIVDDSEMMITSSLPYNPLRNPDQMKTMNPDDGIQFSHSYEENIQRMIDAGFTIRGIYSDTNGRGRLHELNIPTFYAIFAEKR</sequence>
<gene>
    <name evidence="3" type="ORF">IAA72_03650</name>
</gene>
<dbReference type="PANTHER" id="PTHR44068">
    <property type="entry name" value="ZGC:194242"/>
    <property type="match status" value="1"/>
</dbReference>
<evidence type="ECO:0000256" key="1">
    <source>
        <dbReference type="ARBA" id="ARBA00022679"/>
    </source>
</evidence>
<dbReference type="InterPro" id="IPR013216">
    <property type="entry name" value="Methyltransf_11"/>
</dbReference>
<evidence type="ECO:0000313" key="3">
    <source>
        <dbReference type="EMBL" id="MBO8468861.1"/>
    </source>
</evidence>
<dbReference type="Proteomes" id="UP000810292">
    <property type="component" value="Unassembled WGS sequence"/>
</dbReference>
<dbReference type="GO" id="GO:0032259">
    <property type="term" value="P:methylation"/>
    <property type="evidence" value="ECO:0007669"/>
    <property type="project" value="UniProtKB-KW"/>
</dbReference>
<evidence type="ECO:0000313" key="4">
    <source>
        <dbReference type="Proteomes" id="UP000810292"/>
    </source>
</evidence>
<keyword evidence="3" id="KW-0489">Methyltransferase</keyword>
<dbReference type="Pfam" id="PF08241">
    <property type="entry name" value="Methyltransf_11"/>
    <property type="match status" value="1"/>
</dbReference>
<dbReference type="GO" id="GO:0008757">
    <property type="term" value="F:S-adenosylmethionine-dependent methyltransferase activity"/>
    <property type="evidence" value="ECO:0007669"/>
    <property type="project" value="InterPro"/>
</dbReference>
<reference evidence="3" key="1">
    <citation type="submission" date="2020-10" db="EMBL/GenBank/DDBJ databases">
        <authorList>
            <person name="Gilroy R."/>
        </authorList>
    </citation>
    <scope>NUCLEOTIDE SEQUENCE</scope>
    <source>
        <strain evidence="3">14700</strain>
    </source>
</reference>
<organism evidence="3 4">
    <name type="scientific">Candidatus Ornithospirochaeta stercoravium</name>
    <dbReference type="NCBI Taxonomy" id="2840897"/>
    <lineage>
        <taxon>Bacteria</taxon>
        <taxon>Pseudomonadati</taxon>
        <taxon>Spirochaetota</taxon>
        <taxon>Spirochaetia</taxon>
        <taxon>Spirochaetales</taxon>
        <taxon>Spirochaetaceae</taxon>
        <taxon>Spirochaetaceae incertae sedis</taxon>
        <taxon>Candidatus Ornithospirochaeta</taxon>
    </lineage>
</organism>
<dbReference type="Gene3D" id="3.40.50.150">
    <property type="entry name" value="Vaccinia Virus protein VP39"/>
    <property type="match status" value="1"/>
</dbReference>
<name>A0A9D9IAW0_9SPIO</name>
<dbReference type="InterPro" id="IPR029063">
    <property type="entry name" value="SAM-dependent_MTases_sf"/>
</dbReference>
<feature type="domain" description="Methyltransferase type 11" evidence="2">
    <location>
        <begin position="63"/>
        <end position="157"/>
    </location>
</feature>
<accession>A0A9D9IAW0</accession>
<dbReference type="EMBL" id="JADIMF010000058">
    <property type="protein sequence ID" value="MBO8468861.1"/>
    <property type="molecule type" value="Genomic_DNA"/>
</dbReference>
<reference evidence="3" key="2">
    <citation type="journal article" date="2021" name="PeerJ">
        <title>Extensive microbial diversity within the chicken gut microbiome revealed by metagenomics and culture.</title>
        <authorList>
            <person name="Gilroy R."/>
            <person name="Ravi A."/>
            <person name="Getino M."/>
            <person name="Pursley I."/>
            <person name="Horton D.L."/>
            <person name="Alikhan N.F."/>
            <person name="Baker D."/>
            <person name="Gharbi K."/>
            <person name="Hall N."/>
            <person name="Watson M."/>
            <person name="Adriaenssens E.M."/>
            <person name="Foster-Nyarko E."/>
            <person name="Jarju S."/>
            <person name="Secka A."/>
            <person name="Antonio M."/>
            <person name="Oren A."/>
            <person name="Chaudhuri R.R."/>
            <person name="La Ragione R."/>
            <person name="Hildebrand F."/>
            <person name="Pallen M.J."/>
        </authorList>
    </citation>
    <scope>NUCLEOTIDE SEQUENCE</scope>
    <source>
        <strain evidence="3">14700</strain>
    </source>
</reference>
<dbReference type="CDD" id="cd02440">
    <property type="entry name" value="AdoMet_MTases"/>
    <property type="match status" value="1"/>
</dbReference>
<protein>
    <submittedName>
        <fullName evidence="3">Class I SAM-dependent methyltransferase</fullName>
    </submittedName>
</protein>
<dbReference type="PANTHER" id="PTHR44068:SF11">
    <property type="entry name" value="GERANYL DIPHOSPHATE 2-C-METHYLTRANSFERASE"/>
    <property type="match status" value="1"/>
</dbReference>
<comment type="caution">
    <text evidence="3">The sequence shown here is derived from an EMBL/GenBank/DDBJ whole genome shotgun (WGS) entry which is preliminary data.</text>
</comment>